<reference evidence="3" key="2">
    <citation type="submission" date="2025-08" db="UniProtKB">
        <authorList>
            <consortium name="RefSeq"/>
        </authorList>
    </citation>
    <scope>IDENTIFICATION</scope>
    <source>
        <tissue evidence="3">Leaf</tissue>
    </source>
</reference>
<reference evidence="2" key="1">
    <citation type="journal article" date="2014" name="Nat. Commun.">
        <title>The emerging biofuel crop Camelina sativa retains a highly undifferentiated hexaploid genome structure.</title>
        <authorList>
            <person name="Kagale S."/>
            <person name="Koh C."/>
            <person name="Nixon J."/>
            <person name="Bollina V."/>
            <person name="Clarke W.E."/>
            <person name="Tuteja R."/>
            <person name="Spillane C."/>
            <person name="Robinson S.J."/>
            <person name="Links M.G."/>
            <person name="Clarke C."/>
            <person name="Higgins E.E."/>
            <person name="Huebert T."/>
            <person name="Sharpe A.G."/>
            <person name="Parkin I.A."/>
        </authorList>
    </citation>
    <scope>NUCLEOTIDE SEQUENCE [LARGE SCALE GENOMIC DNA]</scope>
    <source>
        <strain evidence="2">cv. DH55</strain>
    </source>
</reference>
<dbReference type="Proteomes" id="UP000694864">
    <property type="component" value="Chromosome 14"/>
</dbReference>
<dbReference type="PANTHER" id="PTHR33223">
    <property type="entry name" value="CCHC-TYPE DOMAIN-CONTAINING PROTEIN"/>
    <property type="match status" value="1"/>
</dbReference>
<proteinExistence type="predicted"/>
<dbReference type="Pfam" id="PF03732">
    <property type="entry name" value="Retrotrans_gag"/>
    <property type="match status" value="1"/>
</dbReference>
<dbReference type="RefSeq" id="XP_010463381.1">
    <property type="nucleotide sequence ID" value="XM_010465079.1"/>
</dbReference>
<keyword evidence="2" id="KW-1185">Reference proteome</keyword>
<sequence>MKILGTKSFRGGSSTIKAEQWLQNLEKNFDATQCPEDYKKDAAENYLKNDARDWWTSVKKHYGHRNPTWTDFRREFEAKYFPSEARDRLETEFMNLEQGEKSIRELESNFTQLRRYVYQGREDEVVMVRRLMQALLADIRNRLRSVTDQRTDELVERAVNVEEILKREKKAMRQKPCEEQSKD</sequence>
<organism evidence="2 3">
    <name type="scientific">Camelina sativa</name>
    <name type="common">False flax</name>
    <name type="synonym">Myagrum sativum</name>
    <dbReference type="NCBI Taxonomy" id="90675"/>
    <lineage>
        <taxon>Eukaryota</taxon>
        <taxon>Viridiplantae</taxon>
        <taxon>Streptophyta</taxon>
        <taxon>Embryophyta</taxon>
        <taxon>Tracheophyta</taxon>
        <taxon>Spermatophyta</taxon>
        <taxon>Magnoliopsida</taxon>
        <taxon>eudicotyledons</taxon>
        <taxon>Gunneridae</taxon>
        <taxon>Pentapetalae</taxon>
        <taxon>rosids</taxon>
        <taxon>malvids</taxon>
        <taxon>Brassicales</taxon>
        <taxon>Brassicaceae</taxon>
        <taxon>Camelineae</taxon>
        <taxon>Camelina</taxon>
    </lineage>
</organism>
<evidence type="ECO:0000259" key="1">
    <source>
        <dbReference type="Pfam" id="PF03732"/>
    </source>
</evidence>
<dbReference type="PANTHER" id="PTHR33223:SF6">
    <property type="entry name" value="CCHC-TYPE DOMAIN-CONTAINING PROTEIN"/>
    <property type="match status" value="1"/>
</dbReference>
<protein>
    <submittedName>
        <fullName evidence="3">Uncharacterized protein LOC104744053</fullName>
    </submittedName>
</protein>
<accession>A0ABM0VZ16</accession>
<gene>
    <name evidence="3" type="primary">LOC104744053</name>
</gene>
<dbReference type="GeneID" id="104744053"/>
<dbReference type="InterPro" id="IPR005162">
    <property type="entry name" value="Retrotrans_gag_dom"/>
</dbReference>
<evidence type="ECO:0000313" key="2">
    <source>
        <dbReference type="Proteomes" id="UP000694864"/>
    </source>
</evidence>
<feature type="domain" description="Retrotransposon gag" evidence="1">
    <location>
        <begin position="44"/>
        <end position="135"/>
    </location>
</feature>
<name>A0ABM0VZ16_CAMSA</name>
<evidence type="ECO:0000313" key="3">
    <source>
        <dbReference type="RefSeq" id="XP_010463381.1"/>
    </source>
</evidence>